<evidence type="ECO:0000259" key="1">
    <source>
        <dbReference type="PROSITE" id="PS50041"/>
    </source>
</evidence>
<accession>A0A4Y2IPX5</accession>
<dbReference type="InterPro" id="IPR016187">
    <property type="entry name" value="CTDL_fold"/>
</dbReference>
<dbReference type="InterPro" id="IPR001304">
    <property type="entry name" value="C-type_lectin-like"/>
</dbReference>
<gene>
    <name evidence="3" type="ORF">AVEN_267075_1</name>
</gene>
<dbReference type="PROSITE" id="PS50835">
    <property type="entry name" value="IG_LIKE"/>
    <property type="match status" value="1"/>
</dbReference>
<evidence type="ECO:0000313" key="4">
    <source>
        <dbReference type="Proteomes" id="UP000499080"/>
    </source>
</evidence>
<dbReference type="InterPro" id="IPR016186">
    <property type="entry name" value="C-type_lectin-like/link_sf"/>
</dbReference>
<dbReference type="Proteomes" id="UP000499080">
    <property type="component" value="Unassembled WGS sequence"/>
</dbReference>
<dbReference type="OrthoDB" id="6434904at2759"/>
<evidence type="ECO:0000259" key="2">
    <source>
        <dbReference type="PROSITE" id="PS50835"/>
    </source>
</evidence>
<dbReference type="CDD" id="cd00037">
    <property type="entry name" value="CLECT"/>
    <property type="match status" value="1"/>
</dbReference>
<organism evidence="3 4">
    <name type="scientific">Araneus ventricosus</name>
    <name type="common">Orbweaver spider</name>
    <name type="synonym">Epeira ventricosa</name>
    <dbReference type="NCBI Taxonomy" id="182803"/>
    <lineage>
        <taxon>Eukaryota</taxon>
        <taxon>Metazoa</taxon>
        <taxon>Ecdysozoa</taxon>
        <taxon>Arthropoda</taxon>
        <taxon>Chelicerata</taxon>
        <taxon>Arachnida</taxon>
        <taxon>Araneae</taxon>
        <taxon>Araneomorphae</taxon>
        <taxon>Entelegynae</taxon>
        <taxon>Araneoidea</taxon>
        <taxon>Araneidae</taxon>
        <taxon>Araneus</taxon>
    </lineage>
</organism>
<feature type="domain" description="Ig-like" evidence="2">
    <location>
        <begin position="266"/>
        <end position="343"/>
    </location>
</feature>
<protein>
    <recommendedName>
        <fullName evidence="5">Ig-like domain-containing protein</fullName>
    </recommendedName>
</protein>
<feature type="domain" description="C-type lectin" evidence="1">
    <location>
        <begin position="123"/>
        <end position="246"/>
    </location>
</feature>
<name>A0A4Y2IPX5_ARAVE</name>
<proteinExistence type="predicted"/>
<dbReference type="InterPro" id="IPR007110">
    <property type="entry name" value="Ig-like_dom"/>
</dbReference>
<dbReference type="AlphaFoldDB" id="A0A4Y2IPX5"/>
<dbReference type="EMBL" id="BGPR01002840">
    <property type="protein sequence ID" value="GBM79777.1"/>
    <property type="molecule type" value="Genomic_DNA"/>
</dbReference>
<dbReference type="Gene3D" id="3.10.100.10">
    <property type="entry name" value="Mannose-Binding Protein A, subunit A"/>
    <property type="match status" value="1"/>
</dbReference>
<comment type="caution">
    <text evidence="3">The sequence shown here is derived from an EMBL/GenBank/DDBJ whole genome shotgun (WGS) entry which is preliminary data.</text>
</comment>
<keyword evidence="4" id="KW-1185">Reference proteome</keyword>
<dbReference type="SUPFAM" id="SSF56436">
    <property type="entry name" value="C-type lectin-like"/>
    <property type="match status" value="1"/>
</dbReference>
<dbReference type="PROSITE" id="PS50041">
    <property type="entry name" value="C_TYPE_LECTIN_2"/>
    <property type="match status" value="1"/>
</dbReference>
<reference evidence="3 4" key="1">
    <citation type="journal article" date="2019" name="Sci. Rep.">
        <title>Orb-weaving spider Araneus ventricosus genome elucidates the spidroin gene catalogue.</title>
        <authorList>
            <person name="Kono N."/>
            <person name="Nakamura H."/>
            <person name="Ohtoshi R."/>
            <person name="Moran D.A.P."/>
            <person name="Shinohara A."/>
            <person name="Yoshida Y."/>
            <person name="Fujiwara M."/>
            <person name="Mori M."/>
            <person name="Tomita M."/>
            <person name="Arakawa K."/>
        </authorList>
    </citation>
    <scope>NUCLEOTIDE SEQUENCE [LARGE SCALE GENOMIC DNA]</scope>
</reference>
<evidence type="ECO:0008006" key="5">
    <source>
        <dbReference type="Google" id="ProtNLM"/>
    </source>
</evidence>
<evidence type="ECO:0000313" key="3">
    <source>
        <dbReference type="EMBL" id="GBM79777.1"/>
    </source>
</evidence>
<sequence length="433" mass="50476">MSTLISDWRLITRKCRPSVVWGATWGRLDVTRCKKYQFSVKETWLENRRDLRDKEKEQWVENESTIRRSNRARNCAAPEGDIIPFLMPTKCDSSESLSFVCIHQTFLLLNSFIFSKPWYKFSHKRASYYFEYSGKNWHEANKSCHAFPVKSTLLQGIRSSEEYSVFKFLLRWLHIRSNEVSSWWMNLFQDGDSLKWLTSPEESPTFVDWDKDTNFYMNRSAGIVMDTYLRSWSLRDLSTKQGFICEIEDFKESHDTAVYVEDRTRGQEVGSGGAYEVDLQCVPSGWFVWESITWFKDGAAIYDETFSQRLHLVLITPFTMEYVSEFQGYYYCSVDVERPSKLIFSPKLLVKFPGCASFYLFDSINMVLFLRCTVELCSWGLGAFGPQCTGVGLFSAGPLYLTTCLGRLDQCEYSDLNCRQDDRSEERSSSISR</sequence>